<accession>A0A5J4QAB8</accession>
<name>A0A5J4QAB8_9ZZZZ</name>
<dbReference type="InterPro" id="IPR024445">
    <property type="entry name" value="Tnp_ISXO2-like"/>
</dbReference>
<dbReference type="EMBL" id="SNRY01004498">
    <property type="protein sequence ID" value="KAA6317513.1"/>
    <property type="molecule type" value="Genomic_DNA"/>
</dbReference>
<evidence type="ECO:0000313" key="2">
    <source>
        <dbReference type="EMBL" id="KAA6317513.1"/>
    </source>
</evidence>
<comment type="caution">
    <text evidence="2">The sequence shown here is derived from an EMBL/GenBank/DDBJ whole genome shotgun (WGS) entry which is preliminary data.</text>
</comment>
<dbReference type="NCBIfam" id="NF033547">
    <property type="entry name" value="transpos_IS1595"/>
    <property type="match status" value="1"/>
</dbReference>
<proteinExistence type="predicted"/>
<dbReference type="AlphaFoldDB" id="A0A5J4QAB8"/>
<reference evidence="2" key="1">
    <citation type="submission" date="2019-03" db="EMBL/GenBank/DDBJ databases">
        <title>Single cell metagenomics reveals metabolic interactions within the superorganism composed of flagellate Streblomastix strix and complex community of Bacteroidetes bacteria on its surface.</title>
        <authorList>
            <person name="Treitli S.C."/>
            <person name="Kolisko M."/>
            <person name="Husnik F."/>
            <person name="Keeling P."/>
            <person name="Hampl V."/>
        </authorList>
    </citation>
    <scope>NUCLEOTIDE SEQUENCE</scope>
    <source>
        <strain evidence="2">STM</strain>
    </source>
</reference>
<organism evidence="2">
    <name type="scientific">termite gut metagenome</name>
    <dbReference type="NCBI Taxonomy" id="433724"/>
    <lineage>
        <taxon>unclassified sequences</taxon>
        <taxon>metagenomes</taxon>
        <taxon>organismal metagenomes</taxon>
    </lineage>
</organism>
<dbReference type="SMART" id="SM01126">
    <property type="entry name" value="DDE_Tnp_IS1595"/>
    <property type="match status" value="1"/>
</dbReference>
<feature type="domain" description="ISXO2-like transposase" evidence="1">
    <location>
        <begin position="11"/>
        <end position="148"/>
    </location>
</feature>
<evidence type="ECO:0000259" key="1">
    <source>
        <dbReference type="SMART" id="SM01126"/>
    </source>
</evidence>
<protein>
    <recommendedName>
        <fullName evidence="1">ISXO2-like transposase domain-containing protein</fullName>
    </recommendedName>
</protein>
<gene>
    <name evidence="2" type="ORF">EZS27_032342</name>
</gene>
<dbReference type="Pfam" id="PF12762">
    <property type="entry name" value="DDE_Tnp_IS1595"/>
    <property type="match status" value="1"/>
</dbReference>
<sequence length="177" mass="20371">MRGMQSRGNYPLQGFVEADETTVGGQEEWIRGRKNIDKKLLVLAIEYSGKGISRMYGKVISHASTKGVGVFMKACIDKESKVKTDEWVGYKPLKGHFANLVQVPSDKKGENFPQMHRVIMDFKGWLKGMYHSVKHLQAYIDEYSYRFNRSAMKEGIFENLLKRMVLAEPCPYKLIRN</sequence>